<dbReference type="RefSeq" id="WP_126392563.1">
    <property type="nucleotide sequence ID" value="NZ_CP034539.1"/>
</dbReference>
<sequence length="189" mass="19722">MKDGLSGDSEVEALMSEKLKFIGGVLEEDERSADAPRPAAPSGGRGRKVLLAAVGLAAAAALFVTVWAPWSSDDDAGEAKLTQGGIVACSRLIVEGTVSGVESAGDGKVQIRLKVERHLKPATGPREAEFLVPEEDGAAYDSGARVLVSVSRFDDEVPMLFTGADIAPTREWMQAEANSPDTPSCPGRG</sequence>
<protein>
    <submittedName>
        <fullName evidence="2">Uncharacterized protein</fullName>
    </submittedName>
</protein>
<dbReference type="OrthoDB" id="4337793at2"/>
<evidence type="ECO:0000313" key="2">
    <source>
        <dbReference type="EMBL" id="AZQ35063.1"/>
    </source>
</evidence>
<keyword evidence="1" id="KW-1133">Transmembrane helix</keyword>
<feature type="transmembrane region" description="Helical" evidence="1">
    <location>
        <begin position="49"/>
        <end position="70"/>
    </location>
</feature>
<proteinExistence type="predicted"/>
<keyword evidence="1" id="KW-0472">Membrane</keyword>
<organism evidence="2 3">
    <name type="scientific">Streptomyces cyaneochromogenes</name>
    <dbReference type="NCBI Taxonomy" id="2496836"/>
    <lineage>
        <taxon>Bacteria</taxon>
        <taxon>Bacillati</taxon>
        <taxon>Actinomycetota</taxon>
        <taxon>Actinomycetes</taxon>
        <taxon>Kitasatosporales</taxon>
        <taxon>Streptomycetaceae</taxon>
        <taxon>Streptomyces</taxon>
    </lineage>
</organism>
<dbReference type="KEGG" id="scya:EJ357_17485"/>
<dbReference type="AlphaFoldDB" id="A0A3Q9ESB8"/>
<evidence type="ECO:0000313" key="3">
    <source>
        <dbReference type="Proteomes" id="UP000280298"/>
    </source>
</evidence>
<gene>
    <name evidence="2" type="ORF">EJ357_17485</name>
</gene>
<reference evidence="2 3" key="1">
    <citation type="journal article" date="2019" name="Int. J. Syst. Evol. Microbiol.">
        <title>Streptomyces cyaneochromogenes sp. nov., a blue pigment-producing actinomycete from manganese-contaminated soil.</title>
        <authorList>
            <person name="Tang X."/>
            <person name="Zhao J."/>
            <person name="Li K."/>
            <person name="Chen Z."/>
            <person name="Sun Y."/>
            <person name="Gao J."/>
        </authorList>
    </citation>
    <scope>NUCLEOTIDE SEQUENCE [LARGE SCALE GENOMIC DNA]</scope>
    <source>
        <strain evidence="2 3">MK-45</strain>
    </source>
</reference>
<accession>A0A3Q9ESB8</accession>
<dbReference type="Proteomes" id="UP000280298">
    <property type="component" value="Chromosome"/>
</dbReference>
<name>A0A3Q9ESB8_9ACTN</name>
<evidence type="ECO:0000256" key="1">
    <source>
        <dbReference type="SAM" id="Phobius"/>
    </source>
</evidence>
<dbReference type="EMBL" id="CP034539">
    <property type="protein sequence ID" value="AZQ35063.1"/>
    <property type="molecule type" value="Genomic_DNA"/>
</dbReference>
<keyword evidence="3" id="KW-1185">Reference proteome</keyword>
<keyword evidence="1" id="KW-0812">Transmembrane</keyword>